<evidence type="ECO:0000256" key="1">
    <source>
        <dbReference type="SAM" id="Phobius"/>
    </source>
</evidence>
<evidence type="ECO:0000313" key="3">
    <source>
        <dbReference type="Proteomes" id="UP000664781"/>
    </source>
</evidence>
<comment type="caution">
    <text evidence="2">The sequence shown here is derived from an EMBL/GenBank/DDBJ whole genome shotgun (WGS) entry which is preliminary data.</text>
</comment>
<dbReference type="Proteomes" id="UP000664781">
    <property type="component" value="Unassembled WGS sequence"/>
</dbReference>
<dbReference type="EMBL" id="JAFMOF010000004">
    <property type="protein sequence ID" value="MBO0656338.1"/>
    <property type="molecule type" value="Genomic_DNA"/>
</dbReference>
<keyword evidence="1" id="KW-1133">Transmembrane helix</keyword>
<reference evidence="2" key="1">
    <citation type="submission" date="2021-03" db="EMBL/GenBank/DDBJ databases">
        <title>Streptomyces strains.</title>
        <authorList>
            <person name="Lund M.B."/>
            <person name="Toerring T."/>
        </authorList>
    </citation>
    <scope>NUCLEOTIDE SEQUENCE</scope>
    <source>
        <strain evidence="2">JCM 4242</strain>
    </source>
</reference>
<feature type="transmembrane region" description="Helical" evidence="1">
    <location>
        <begin position="94"/>
        <end position="118"/>
    </location>
</feature>
<proteinExistence type="predicted"/>
<protein>
    <submittedName>
        <fullName evidence="2">ABC transporter permease</fullName>
    </submittedName>
</protein>
<dbReference type="AlphaFoldDB" id="A0A939JR77"/>
<keyword evidence="1" id="KW-0812">Transmembrane</keyword>
<organism evidence="2 3">
    <name type="scientific">Streptomyces triculaminicus</name>
    <dbReference type="NCBI Taxonomy" id="2816232"/>
    <lineage>
        <taxon>Bacteria</taxon>
        <taxon>Bacillati</taxon>
        <taxon>Actinomycetota</taxon>
        <taxon>Actinomycetes</taxon>
        <taxon>Kitasatosporales</taxon>
        <taxon>Streptomycetaceae</taxon>
        <taxon>Streptomyces</taxon>
    </lineage>
</organism>
<keyword evidence="3" id="KW-1185">Reference proteome</keyword>
<feature type="transmembrane region" description="Helical" evidence="1">
    <location>
        <begin position="47"/>
        <end position="67"/>
    </location>
</feature>
<accession>A0A939JR77</accession>
<feature type="transmembrane region" description="Helical" evidence="1">
    <location>
        <begin position="215"/>
        <end position="235"/>
    </location>
</feature>
<sequence>MQAIVVNIKFELVQALRVPMVYVAMLFLPSVGMLLYVLPAVQDPSTVVMSTASMCLFTVLILCSAQYGNGIADARMRPWGGFVRTLPGGPVPKMTAMIVLSLLLAVMGSLPMIAIAAFGTEATLPLGRLLLGLLALGLAVVPFALLTLTIGYSVNPYTVHVLATIMPMVLAYLGGYFADPAADSGFIATIAPFTPARGPAELVWAAVGDHRVNPVSMVMLLVWTAVFAVLAARAYRADEGRRFH</sequence>
<gene>
    <name evidence="2" type="ORF">J1792_27260</name>
</gene>
<name>A0A939JR77_9ACTN</name>
<feature type="transmembrane region" description="Helical" evidence="1">
    <location>
        <begin position="21"/>
        <end position="41"/>
    </location>
</feature>
<feature type="transmembrane region" description="Helical" evidence="1">
    <location>
        <begin position="157"/>
        <end position="178"/>
    </location>
</feature>
<keyword evidence="1" id="KW-0472">Membrane</keyword>
<feature type="transmembrane region" description="Helical" evidence="1">
    <location>
        <begin position="130"/>
        <end position="150"/>
    </location>
</feature>
<evidence type="ECO:0000313" key="2">
    <source>
        <dbReference type="EMBL" id="MBO0656338.1"/>
    </source>
</evidence>
<dbReference type="RefSeq" id="WP_086569986.1">
    <property type="nucleotide sequence ID" value="NZ_JAFMOF010000004.1"/>
</dbReference>